<keyword evidence="2" id="KW-0862">Zinc</keyword>
<feature type="region of interest" description="Disordered" evidence="4">
    <location>
        <begin position="939"/>
        <end position="1001"/>
    </location>
</feature>
<gene>
    <name evidence="7" type="ORF">TR168118</name>
</gene>
<evidence type="ECO:0000256" key="2">
    <source>
        <dbReference type="ARBA" id="ARBA00022833"/>
    </source>
</evidence>
<dbReference type="InterPro" id="IPR001841">
    <property type="entry name" value="Znf_RING"/>
</dbReference>
<evidence type="ECO:0000256" key="5">
    <source>
        <dbReference type="SAM" id="Phobius"/>
    </source>
</evidence>
<feature type="domain" description="RING-type" evidence="6">
    <location>
        <begin position="1036"/>
        <end position="1078"/>
    </location>
</feature>
<dbReference type="InterPro" id="IPR042494">
    <property type="entry name" value="RNF103"/>
</dbReference>
<feature type="non-terminal residue" evidence="7">
    <location>
        <position position="1"/>
    </location>
</feature>
<protein>
    <recommendedName>
        <fullName evidence="6">RING-type domain-containing protein</fullName>
    </recommendedName>
</protein>
<feature type="transmembrane region" description="Helical" evidence="5">
    <location>
        <begin position="556"/>
        <end position="581"/>
    </location>
</feature>
<keyword evidence="5" id="KW-0472">Membrane</keyword>
<reference evidence="7" key="1">
    <citation type="submission" date="2016-01" db="EMBL/GenBank/DDBJ databases">
        <title>Reference transcriptome for the parasite Schistocephalus solidus: insights into the molecular evolution of parasitism.</title>
        <authorList>
            <person name="Hebert F.O."/>
            <person name="Grambauer S."/>
            <person name="Barber I."/>
            <person name="Landry C.R."/>
            <person name="Aubin-Horth N."/>
        </authorList>
    </citation>
    <scope>NUCLEOTIDE SEQUENCE</scope>
</reference>
<keyword evidence="5" id="KW-1133">Transmembrane helix</keyword>
<feature type="compositionally biased region" description="Polar residues" evidence="4">
    <location>
        <begin position="883"/>
        <end position="900"/>
    </location>
</feature>
<dbReference type="Pfam" id="PF13639">
    <property type="entry name" value="zf-RING_2"/>
    <property type="match status" value="1"/>
</dbReference>
<evidence type="ECO:0000256" key="3">
    <source>
        <dbReference type="PROSITE-ProRule" id="PRU00175"/>
    </source>
</evidence>
<evidence type="ECO:0000313" key="7">
    <source>
        <dbReference type="EMBL" id="JAP53164.1"/>
    </source>
</evidence>
<evidence type="ECO:0000259" key="6">
    <source>
        <dbReference type="PROSITE" id="PS50089"/>
    </source>
</evidence>
<keyword evidence="1 3" id="KW-0863">Zinc-finger</keyword>
<name>A0A0X3PN40_SCHSO</name>
<organism evidence="7">
    <name type="scientific">Schistocephalus solidus</name>
    <name type="common">Tapeworm</name>
    <dbReference type="NCBI Taxonomy" id="70667"/>
    <lineage>
        <taxon>Eukaryota</taxon>
        <taxon>Metazoa</taxon>
        <taxon>Spiralia</taxon>
        <taxon>Lophotrochozoa</taxon>
        <taxon>Platyhelminthes</taxon>
        <taxon>Cestoda</taxon>
        <taxon>Eucestoda</taxon>
        <taxon>Diphyllobothriidea</taxon>
        <taxon>Diphyllobothriidae</taxon>
        <taxon>Schistocephalus</taxon>
    </lineage>
</organism>
<evidence type="ECO:0000256" key="1">
    <source>
        <dbReference type="ARBA" id="ARBA00022771"/>
    </source>
</evidence>
<feature type="region of interest" description="Disordered" evidence="4">
    <location>
        <begin position="883"/>
        <end position="905"/>
    </location>
</feature>
<dbReference type="GO" id="GO:0005783">
    <property type="term" value="C:endoplasmic reticulum"/>
    <property type="evidence" value="ECO:0007669"/>
    <property type="project" value="TreeGrafter"/>
</dbReference>
<accession>A0A0X3PN40</accession>
<dbReference type="SMART" id="SM00184">
    <property type="entry name" value="RING"/>
    <property type="match status" value="1"/>
</dbReference>
<dbReference type="AlphaFoldDB" id="A0A0X3PN40"/>
<evidence type="ECO:0000256" key="4">
    <source>
        <dbReference type="SAM" id="MobiDB-lite"/>
    </source>
</evidence>
<dbReference type="Gene3D" id="3.30.40.10">
    <property type="entry name" value="Zinc/RING finger domain, C3HC4 (zinc finger)"/>
    <property type="match status" value="1"/>
</dbReference>
<sequence length="1120" mass="125172">KFVTTKRRAALLAPFRFVVTLVSLKLMDSLALPSDGVQSQELKQWLLRLKYSFILRQRRVGKSTRRRPQRHSAFISNRCLHLNVLLGLAASAYFLSSKNPTLDQLIQESGLQSVDQIFSDQSRSEKTLKANVIKSVLRQRGVFSESALERKDLEALAARSGDISRQEALSALSADARLQQFNSSCDPDSRLYYDQFLSPTTSTPSFPSVTSLPPVCASQSSFPPKTVIFDSVTLFVERIEDNKQSIWILSVKNSTLTRHCSTSLMHGRKRTKCSKTGEISTPVTPTTWGHLVRRFKAFDVRFGILLCDKLDDICKAHGFSTSHLILALPNSIGNGRHAVEFRRFNFPNLMPTTVCNDLSTEGRRVCIGQADQVSRWLEGVLSERVSLLTSPNQLLPKYANPLSTEWTFWPDFMWQKPQPLHLVWVPGVRLLNRTYPVNGEQHSIEFRPPMAFSALAVPHMERSRLWRLDSHDMSFSEDKSPFHEDWPLSNHVAPHSQVLAQLGCSHTNLSGHAAFVLITPEGTCQLLIPSLSDKMHLAYSHMNALLHWNFPSTNDVFIAGLVILNFVFVLRSFLSLVIFLLHSKLVHNFSQHVGALIPCRLLAKKPKACKMMSTAMRTRVCLILNVVQTTFAGWSNYTPTKIALPTSQVMQPAENLSSFTSLICLWVNASVLLVFQLFMANLLFLLAALPVINIMGRALPLVSVLLRLLRGFVSSFGVYSLCIEFSLYCLAHITLCTIIASLAINIVCTFLVCKLLGVFLKYRSAIHFSDSQQRTPYAPCLAKLFRMNYISAALNSPASLARYLVLSDTEFTNEPPSSPGSSDTDLSSGTPGLCMSSLGSVRVSETARLYKKVMELERAVTGSSGHILDAADTEQILHLLRSQSTTTNRRSNGQSNTLNPSEPPAKIYSWKFSGVETTDQPARRGRICGSPRQDYIEELSFPSFQPQNPLSEDERYDAESETDEAAVAGTSRKVVRHRRRNQNGGRQCQSSPFSSSSSSIDDDCRLPVHELGTDKSDSPLHIMVGWPSWVVPCDCCVVCWREFEIDNDLAALVCGHAFHSPCVKQWLDMGRLICPVCRWPANVSHQQRERQLIGQLVKSLRSCARVPRHSSVSSNLSVPL</sequence>
<keyword evidence="5" id="KW-0812">Transmembrane</keyword>
<keyword evidence="1 3" id="KW-0479">Metal-binding</keyword>
<feature type="compositionally biased region" description="Low complexity" evidence="4">
    <location>
        <begin position="982"/>
        <end position="999"/>
    </location>
</feature>
<proteinExistence type="predicted"/>
<feature type="transmembrane region" description="Helical" evidence="5">
    <location>
        <begin position="682"/>
        <end position="705"/>
    </location>
</feature>
<dbReference type="PANTHER" id="PTHR15302:SF0">
    <property type="entry name" value="E3 UBIQUITIN-PROTEIN LIGASE RNF103"/>
    <property type="match status" value="1"/>
</dbReference>
<dbReference type="GO" id="GO:0036503">
    <property type="term" value="P:ERAD pathway"/>
    <property type="evidence" value="ECO:0007669"/>
    <property type="project" value="TreeGrafter"/>
</dbReference>
<dbReference type="EMBL" id="GEEE01010061">
    <property type="protein sequence ID" value="JAP53164.1"/>
    <property type="molecule type" value="Transcribed_RNA"/>
</dbReference>
<dbReference type="InterPro" id="IPR013083">
    <property type="entry name" value="Znf_RING/FYVE/PHD"/>
</dbReference>
<dbReference type="SUPFAM" id="SSF57850">
    <property type="entry name" value="RING/U-box"/>
    <property type="match status" value="1"/>
</dbReference>
<dbReference type="PANTHER" id="PTHR15302">
    <property type="entry name" value="E3 UBIQUITIN-PROTEIN LIGASE RNF103"/>
    <property type="match status" value="1"/>
</dbReference>
<dbReference type="GO" id="GO:0008270">
    <property type="term" value="F:zinc ion binding"/>
    <property type="evidence" value="ECO:0007669"/>
    <property type="project" value="UniProtKB-KW"/>
</dbReference>
<feature type="transmembrane region" description="Helical" evidence="5">
    <location>
        <begin position="725"/>
        <end position="753"/>
    </location>
</feature>
<dbReference type="PROSITE" id="PS50089">
    <property type="entry name" value="ZF_RING_2"/>
    <property type="match status" value="1"/>
</dbReference>
<feature type="compositionally biased region" description="Acidic residues" evidence="4">
    <location>
        <begin position="954"/>
        <end position="964"/>
    </location>
</feature>
<dbReference type="GO" id="GO:0004842">
    <property type="term" value="F:ubiquitin-protein transferase activity"/>
    <property type="evidence" value="ECO:0007669"/>
    <property type="project" value="InterPro"/>
</dbReference>
<dbReference type="GO" id="GO:0016567">
    <property type="term" value="P:protein ubiquitination"/>
    <property type="evidence" value="ECO:0007669"/>
    <property type="project" value="InterPro"/>
</dbReference>